<feature type="compositionally biased region" description="Acidic residues" evidence="1">
    <location>
        <begin position="63"/>
        <end position="72"/>
    </location>
</feature>
<dbReference type="EMBL" id="UZWD01000026">
    <property type="protein sequence ID" value="VDS05030.1"/>
    <property type="molecule type" value="Genomic_DNA"/>
</dbReference>
<dbReference type="OrthoDB" id="7951175at2"/>
<sequence length="72" mass="7589">MVHFFGIFGPGKLARRAQDDAPAKANFFGGLPDPAQGAVPLTRAEQDACFLNGKGPEPSADTESSEQAEVQE</sequence>
<organism evidence="2 3">
    <name type="scientific">Devosia equisanguinis</name>
    <dbReference type="NCBI Taxonomy" id="2490941"/>
    <lineage>
        <taxon>Bacteria</taxon>
        <taxon>Pseudomonadati</taxon>
        <taxon>Pseudomonadota</taxon>
        <taxon>Alphaproteobacteria</taxon>
        <taxon>Hyphomicrobiales</taxon>
        <taxon>Devosiaceae</taxon>
        <taxon>Devosia</taxon>
    </lineage>
</organism>
<dbReference type="AlphaFoldDB" id="A0A3S4GI16"/>
<evidence type="ECO:0000313" key="3">
    <source>
        <dbReference type="Proteomes" id="UP000268844"/>
    </source>
</evidence>
<evidence type="ECO:0000313" key="2">
    <source>
        <dbReference type="EMBL" id="VDS05030.1"/>
    </source>
</evidence>
<keyword evidence="3" id="KW-1185">Reference proteome</keyword>
<dbReference type="Proteomes" id="UP000268844">
    <property type="component" value="Unassembled WGS sequence"/>
</dbReference>
<dbReference type="RefSeq" id="WP_126150575.1">
    <property type="nucleotide sequence ID" value="NZ_JBHTMH010000001.1"/>
</dbReference>
<proteinExistence type="predicted"/>
<gene>
    <name evidence="2" type="ORF">DEVEQU_02171</name>
</gene>
<protein>
    <submittedName>
        <fullName evidence="2">Uncharacterized protein</fullName>
    </submittedName>
</protein>
<name>A0A3S4GI16_9HYPH</name>
<reference evidence="2 3" key="1">
    <citation type="submission" date="2018-12" db="EMBL/GenBank/DDBJ databases">
        <authorList>
            <person name="Criscuolo A."/>
        </authorList>
    </citation>
    <scope>NUCLEOTIDE SEQUENCE [LARGE SCALE GENOMIC DNA]</scope>
    <source>
        <strain evidence="2">ACIP1116281</strain>
    </source>
</reference>
<feature type="region of interest" description="Disordered" evidence="1">
    <location>
        <begin position="49"/>
        <end position="72"/>
    </location>
</feature>
<evidence type="ECO:0000256" key="1">
    <source>
        <dbReference type="SAM" id="MobiDB-lite"/>
    </source>
</evidence>
<accession>A0A3S4GI16</accession>